<organism evidence="1 2">
    <name type="scientific">Pistacia integerrima</name>
    <dbReference type="NCBI Taxonomy" id="434235"/>
    <lineage>
        <taxon>Eukaryota</taxon>
        <taxon>Viridiplantae</taxon>
        <taxon>Streptophyta</taxon>
        <taxon>Embryophyta</taxon>
        <taxon>Tracheophyta</taxon>
        <taxon>Spermatophyta</taxon>
        <taxon>Magnoliopsida</taxon>
        <taxon>eudicotyledons</taxon>
        <taxon>Gunneridae</taxon>
        <taxon>Pentapetalae</taxon>
        <taxon>rosids</taxon>
        <taxon>malvids</taxon>
        <taxon>Sapindales</taxon>
        <taxon>Anacardiaceae</taxon>
        <taxon>Pistacia</taxon>
    </lineage>
</organism>
<evidence type="ECO:0000313" key="1">
    <source>
        <dbReference type="EMBL" id="KAJ0031020.1"/>
    </source>
</evidence>
<dbReference type="EMBL" id="CM047743">
    <property type="protein sequence ID" value="KAJ0031020.1"/>
    <property type="molecule type" value="Genomic_DNA"/>
</dbReference>
<keyword evidence="2" id="KW-1185">Reference proteome</keyword>
<proteinExistence type="predicted"/>
<accession>A0ACC0Y6X3</accession>
<reference evidence="2" key="1">
    <citation type="journal article" date="2023" name="G3 (Bethesda)">
        <title>Genome assembly and association tests identify interacting loci associated with vigor, precocity, and sex in interspecific pistachio rootstocks.</title>
        <authorList>
            <person name="Palmer W."/>
            <person name="Jacygrad E."/>
            <person name="Sagayaradj S."/>
            <person name="Cavanaugh K."/>
            <person name="Han R."/>
            <person name="Bertier L."/>
            <person name="Beede B."/>
            <person name="Kafkas S."/>
            <person name="Golino D."/>
            <person name="Preece J."/>
            <person name="Michelmore R."/>
        </authorList>
    </citation>
    <scope>NUCLEOTIDE SEQUENCE [LARGE SCALE GENOMIC DNA]</scope>
</reference>
<evidence type="ECO:0000313" key="2">
    <source>
        <dbReference type="Proteomes" id="UP001163603"/>
    </source>
</evidence>
<dbReference type="Proteomes" id="UP001163603">
    <property type="component" value="Chromosome 8"/>
</dbReference>
<gene>
    <name evidence="1" type="ORF">Pint_13120</name>
</gene>
<name>A0ACC0Y6X3_9ROSI</name>
<comment type="caution">
    <text evidence="1">The sequence shown here is derived from an EMBL/GenBank/DDBJ whole genome shotgun (WGS) entry which is preliminary data.</text>
</comment>
<protein>
    <submittedName>
        <fullName evidence="1">Uncharacterized protein</fullName>
    </submittedName>
</protein>
<sequence>MLDESKFDVDLKLWALRIPRELCKVASRILNGYILDKARVKPITEDPTCEQNRYLILSERVQNSAPRKDLSDIPDAKLEELSKLCKIEVVPYSMTLGYSYWDADYVLKQILPRGVEVPTSFETIVNMSGSYNTRYMVQQISHIAHLNIHDELLPFKDVIAKVIYDKNYPRIRTVVNKVGSITNEFRVPKFEILAGENNMVTEVKQYGATFKLDYSLVYWNSRLEHEHLRLVSQFQPGETICDMFAGIGPFAIPAAQKGCIVFANDLNPGSIHYLKINATVNKVDDFVCAYNMDARKFISQMIAAPVGKINLESDVSLVKTSNNCGIQANDETSAKIAELGVEVKEVPGIVKNDLEGVEKYCRKADTPGTAAKRPSDGCLEEAGNDKSAAVPIAGGRKGKKNKRMRGSELPNAKTWEHVDHVIMNLPASALNFLDAFKGLIQRKYWKGSLPWIHCYCFMRANETEELIISEAESALNASIKDHIFHKVRNVAPNKAMYCLSFRLPEGCFNEDAIRDLHSSGEEIAPV</sequence>